<feature type="signal peptide" evidence="2">
    <location>
        <begin position="1"/>
        <end position="26"/>
    </location>
</feature>
<reference evidence="3" key="1">
    <citation type="journal article" date="2020" name="mSystems">
        <title>Genome- and Community-Level Interaction Insights into Carbon Utilization and Element Cycling Functions of Hydrothermarchaeota in Hydrothermal Sediment.</title>
        <authorList>
            <person name="Zhou Z."/>
            <person name="Liu Y."/>
            <person name="Xu W."/>
            <person name="Pan J."/>
            <person name="Luo Z.H."/>
            <person name="Li M."/>
        </authorList>
    </citation>
    <scope>NUCLEOTIDE SEQUENCE [LARGE SCALE GENOMIC DNA]</scope>
    <source>
        <strain evidence="3">SpSt-508</strain>
    </source>
</reference>
<feature type="compositionally biased region" description="Low complexity" evidence="1">
    <location>
        <begin position="115"/>
        <end position="124"/>
    </location>
</feature>
<accession>A0A7C4LMM3</accession>
<protein>
    <submittedName>
        <fullName evidence="3">Uncharacterized protein</fullName>
    </submittedName>
</protein>
<sequence>MSRMNCVLSGAMVLSLCFGLADQADAKARRRCCQPAACAQPVTTTCCQAVACNATAPACTAEAPAPAAQAAATPAPAAQPIACCRPTRRMIRLTACCAANGTVQQAGYDTPTPQPTNSTSTAPAGTLDAAPPPPKE</sequence>
<evidence type="ECO:0000256" key="2">
    <source>
        <dbReference type="SAM" id="SignalP"/>
    </source>
</evidence>
<dbReference type="EMBL" id="DSVQ01000012">
    <property type="protein sequence ID" value="HGT39379.1"/>
    <property type="molecule type" value="Genomic_DNA"/>
</dbReference>
<comment type="caution">
    <text evidence="3">The sequence shown here is derived from an EMBL/GenBank/DDBJ whole genome shotgun (WGS) entry which is preliminary data.</text>
</comment>
<dbReference type="AlphaFoldDB" id="A0A7C4LMM3"/>
<feature type="chain" id="PRO_5028080257" evidence="2">
    <location>
        <begin position="27"/>
        <end position="136"/>
    </location>
</feature>
<evidence type="ECO:0000313" key="3">
    <source>
        <dbReference type="EMBL" id="HGT39379.1"/>
    </source>
</evidence>
<organism evidence="3">
    <name type="scientific">Schlesneria paludicola</name>
    <dbReference type="NCBI Taxonomy" id="360056"/>
    <lineage>
        <taxon>Bacteria</taxon>
        <taxon>Pseudomonadati</taxon>
        <taxon>Planctomycetota</taxon>
        <taxon>Planctomycetia</taxon>
        <taxon>Planctomycetales</taxon>
        <taxon>Planctomycetaceae</taxon>
        <taxon>Schlesneria</taxon>
    </lineage>
</organism>
<keyword evidence="2" id="KW-0732">Signal</keyword>
<name>A0A7C4LMM3_9PLAN</name>
<feature type="region of interest" description="Disordered" evidence="1">
    <location>
        <begin position="105"/>
        <end position="136"/>
    </location>
</feature>
<proteinExistence type="predicted"/>
<gene>
    <name evidence="3" type="ORF">ENS64_08990</name>
</gene>
<evidence type="ECO:0000256" key="1">
    <source>
        <dbReference type="SAM" id="MobiDB-lite"/>
    </source>
</evidence>